<reference evidence="8 9" key="1">
    <citation type="submission" date="2019-10" db="EMBL/GenBank/DDBJ databases">
        <authorList>
            <person name="Nie G."/>
            <person name="Ming H."/>
            <person name="Yi B."/>
        </authorList>
    </citation>
    <scope>NUCLEOTIDE SEQUENCE [LARGE SCALE GENOMIC DNA]</scope>
    <source>
        <strain evidence="8 9">CFH 90414</strain>
    </source>
</reference>
<gene>
    <name evidence="8" type="ORF">GE115_05525</name>
</gene>
<dbReference type="GO" id="GO:0030313">
    <property type="term" value="C:cell envelope"/>
    <property type="evidence" value="ECO:0007669"/>
    <property type="project" value="UniProtKB-SubCell"/>
</dbReference>
<dbReference type="InterPro" id="IPR014755">
    <property type="entry name" value="Cu-Rt/internalin_Ig-like"/>
</dbReference>
<evidence type="ECO:0000256" key="4">
    <source>
        <dbReference type="ARBA" id="ARBA00023008"/>
    </source>
</evidence>
<dbReference type="Proteomes" id="UP000431080">
    <property type="component" value="Unassembled WGS sequence"/>
</dbReference>
<keyword evidence="6" id="KW-0472">Membrane</keyword>
<dbReference type="InterPro" id="IPR032694">
    <property type="entry name" value="CopC/D"/>
</dbReference>
<comment type="caution">
    <text evidence="8">The sequence shown here is derived from an EMBL/GenBank/DDBJ whole genome shotgun (WGS) entry which is preliminary data.</text>
</comment>
<evidence type="ECO:0000256" key="5">
    <source>
        <dbReference type="SAM" id="MobiDB-lite"/>
    </source>
</evidence>
<feature type="region of interest" description="Disordered" evidence="5">
    <location>
        <begin position="206"/>
        <end position="233"/>
    </location>
</feature>
<name>A0A6I2FBM7_9MICO</name>
<dbReference type="Pfam" id="PF04234">
    <property type="entry name" value="CopC"/>
    <property type="match status" value="1"/>
</dbReference>
<keyword evidence="9" id="KW-1185">Reference proteome</keyword>
<dbReference type="GO" id="GO:0042597">
    <property type="term" value="C:periplasmic space"/>
    <property type="evidence" value="ECO:0007669"/>
    <property type="project" value="InterPro"/>
</dbReference>
<dbReference type="AlphaFoldDB" id="A0A6I2FBM7"/>
<dbReference type="EMBL" id="WJIF01000002">
    <property type="protein sequence ID" value="MRG59333.1"/>
    <property type="molecule type" value="Genomic_DNA"/>
</dbReference>
<comment type="subcellular location">
    <subcellularLocation>
        <location evidence="1">Cell envelope</location>
    </subcellularLocation>
</comment>
<feature type="compositionally biased region" description="Gly residues" evidence="5">
    <location>
        <begin position="209"/>
        <end position="227"/>
    </location>
</feature>
<keyword evidence="3" id="KW-0732">Signal</keyword>
<evidence type="ECO:0000256" key="6">
    <source>
        <dbReference type="SAM" id="Phobius"/>
    </source>
</evidence>
<accession>A0A6I2FBM7</accession>
<feature type="compositionally biased region" description="Acidic residues" evidence="5">
    <location>
        <begin position="164"/>
        <end position="173"/>
    </location>
</feature>
<proteinExistence type="predicted"/>
<organism evidence="8 9">
    <name type="scientific">Agromyces agglutinans</name>
    <dbReference type="NCBI Taxonomy" id="2662258"/>
    <lineage>
        <taxon>Bacteria</taxon>
        <taxon>Bacillati</taxon>
        <taxon>Actinomycetota</taxon>
        <taxon>Actinomycetes</taxon>
        <taxon>Micrococcales</taxon>
        <taxon>Microbacteriaceae</taxon>
        <taxon>Agromyces</taxon>
    </lineage>
</organism>
<evidence type="ECO:0000313" key="8">
    <source>
        <dbReference type="EMBL" id="MRG59333.1"/>
    </source>
</evidence>
<keyword evidence="4" id="KW-0186">Copper</keyword>
<dbReference type="GO" id="GO:0006825">
    <property type="term" value="P:copper ion transport"/>
    <property type="evidence" value="ECO:0007669"/>
    <property type="project" value="InterPro"/>
</dbReference>
<dbReference type="GO" id="GO:0005886">
    <property type="term" value="C:plasma membrane"/>
    <property type="evidence" value="ECO:0007669"/>
    <property type="project" value="TreeGrafter"/>
</dbReference>
<protein>
    <submittedName>
        <fullName evidence="8">Copper resistance protein CopC</fullName>
    </submittedName>
</protein>
<feature type="transmembrane region" description="Helical" evidence="6">
    <location>
        <begin position="180"/>
        <end position="201"/>
    </location>
</feature>
<keyword evidence="6" id="KW-0812">Transmembrane</keyword>
<evidence type="ECO:0000256" key="1">
    <source>
        <dbReference type="ARBA" id="ARBA00004196"/>
    </source>
</evidence>
<evidence type="ECO:0000256" key="2">
    <source>
        <dbReference type="ARBA" id="ARBA00022723"/>
    </source>
</evidence>
<dbReference type="InterPro" id="IPR007348">
    <property type="entry name" value="CopC_dom"/>
</dbReference>
<dbReference type="InterPro" id="IPR014756">
    <property type="entry name" value="Ig_E-set"/>
</dbReference>
<keyword evidence="2" id="KW-0479">Metal-binding</keyword>
<dbReference type="PANTHER" id="PTHR34820:SF4">
    <property type="entry name" value="INNER MEMBRANE PROTEIN YEBZ"/>
    <property type="match status" value="1"/>
</dbReference>
<dbReference type="SUPFAM" id="SSF81296">
    <property type="entry name" value="E set domains"/>
    <property type="match status" value="1"/>
</dbReference>
<feature type="region of interest" description="Disordered" evidence="5">
    <location>
        <begin position="133"/>
        <end position="173"/>
    </location>
</feature>
<feature type="domain" description="CopC" evidence="7">
    <location>
        <begin position="40"/>
        <end position="132"/>
    </location>
</feature>
<dbReference type="Gene3D" id="2.60.40.1220">
    <property type="match status" value="1"/>
</dbReference>
<dbReference type="GO" id="GO:0005507">
    <property type="term" value="F:copper ion binding"/>
    <property type="evidence" value="ECO:0007669"/>
    <property type="project" value="InterPro"/>
</dbReference>
<sequence>MTSTPSAAARGHRLARLVGTALAAGVLLGFAGAAAPALAHDELLGSTPEPGQVLETAPDEVLLTFSGDVIAVGSVIEVVDHHGEAVESGETTVLGPEVSAALPTDLSGDYQVRWRVVSSDGHPIEGTIDFGVGSDATGVWESQPPHDGAGEEEAGAQGAGSGEDSADAGDDAAADAPNGWAVAGFVVAALAVVGLVIALIVKATRRTPGGPGAAGGPSGPGASGGSGTTDDRA</sequence>
<dbReference type="RefSeq" id="WP_153683753.1">
    <property type="nucleotide sequence ID" value="NZ_WJIF01000002.1"/>
</dbReference>
<dbReference type="PANTHER" id="PTHR34820">
    <property type="entry name" value="INNER MEMBRANE PROTEIN YEBZ"/>
    <property type="match status" value="1"/>
</dbReference>
<evidence type="ECO:0000259" key="7">
    <source>
        <dbReference type="Pfam" id="PF04234"/>
    </source>
</evidence>
<evidence type="ECO:0000313" key="9">
    <source>
        <dbReference type="Proteomes" id="UP000431080"/>
    </source>
</evidence>
<keyword evidence="6" id="KW-1133">Transmembrane helix</keyword>
<evidence type="ECO:0000256" key="3">
    <source>
        <dbReference type="ARBA" id="ARBA00022729"/>
    </source>
</evidence>
<dbReference type="GO" id="GO:0046688">
    <property type="term" value="P:response to copper ion"/>
    <property type="evidence" value="ECO:0007669"/>
    <property type="project" value="InterPro"/>
</dbReference>